<evidence type="ECO:0000256" key="6">
    <source>
        <dbReference type="ARBA" id="ARBA00022692"/>
    </source>
</evidence>
<evidence type="ECO:0000313" key="19">
    <source>
        <dbReference type="Proteomes" id="UP001304300"/>
    </source>
</evidence>
<dbReference type="PANTHER" id="PTHR33619">
    <property type="entry name" value="POLYSACCHARIDE EXPORT PROTEIN GFCE-RELATED"/>
    <property type="match status" value="1"/>
</dbReference>
<dbReference type="GO" id="GO:0015159">
    <property type="term" value="F:polysaccharide transmembrane transporter activity"/>
    <property type="evidence" value="ECO:0007669"/>
    <property type="project" value="InterPro"/>
</dbReference>
<dbReference type="AlphaFoldDB" id="A0AAQ3LFZ8"/>
<evidence type="ECO:0000256" key="11">
    <source>
        <dbReference type="ARBA" id="ARBA00023136"/>
    </source>
</evidence>
<dbReference type="Pfam" id="PF10531">
    <property type="entry name" value="SLBB"/>
    <property type="match status" value="1"/>
</dbReference>
<dbReference type="Gene3D" id="3.30.1950.10">
    <property type="entry name" value="wza like domain"/>
    <property type="match status" value="1"/>
</dbReference>
<evidence type="ECO:0000256" key="8">
    <source>
        <dbReference type="ARBA" id="ARBA00023047"/>
    </source>
</evidence>
<dbReference type="InterPro" id="IPR019554">
    <property type="entry name" value="Soluble_ligand-bd"/>
</dbReference>
<dbReference type="EMBL" id="CP136920">
    <property type="protein sequence ID" value="WOO41419.1"/>
    <property type="molecule type" value="Genomic_DNA"/>
</dbReference>
<dbReference type="GO" id="GO:0046930">
    <property type="term" value="C:pore complex"/>
    <property type="evidence" value="ECO:0007669"/>
    <property type="project" value="UniProtKB-KW"/>
</dbReference>
<dbReference type="GO" id="GO:0006811">
    <property type="term" value="P:monoatomic ion transport"/>
    <property type="evidence" value="ECO:0007669"/>
    <property type="project" value="UniProtKB-KW"/>
</dbReference>
<dbReference type="Pfam" id="PF22461">
    <property type="entry name" value="SLBB_2"/>
    <property type="match status" value="1"/>
</dbReference>
<feature type="domain" description="Polysaccharide export protein N-terminal" evidence="15">
    <location>
        <begin position="39"/>
        <end position="108"/>
    </location>
</feature>
<evidence type="ECO:0000256" key="3">
    <source>
        <dbReference type="ARBA" id="ARBA00022448"/>
    </source>
</evidence>
<keyword evidence="8" id="KW-0625">Polysaccharide transport</keyword>
<comment type="similarity">
    <text evidence="2">Belongs to the BexD/CtrA/VexA family.</text>
</comment>
<evidence type="ECO:0000256" key="4">
    <source>
        <dbReference type="ARBA" id="ARBA00022452"/>
    </source>
</evidence>
<dbReference type="Proteomes" id="UP001304300">
    <property type="component" value="Chromosome"/>
</dbReference>
<evidence type="ECO:0000256" key="12">
    <source>
        <dbReference type="ARBA" id="ARBA00023139"/>
    </source>
</evidence>
<dbReference type="InterPro" id="IPR049712">
    <property type="entry name" value="Poly_export"/>
</dbReference>
<dbReference type="RefSeq" id="WP_317833903.1">
    <property type="nucleotide sequence ID" value="NZ_CP136920.1"/>
</dbReference>
<evidence type="ECO:0000256" key="10">
    <source>
        <dbReference type="ARBA" id="ARBA00023114"/>
    </source>
</evidence>
<evidence type="ECO:0000259" key="16">
    <source>
        <dbReference type="Pfam" id="PF10531"/>
    </source>
</evidence>
<evidence type="ECO:0000256" key="2">
    <source>
        <dbReference type="ARBA" id="ARBA00009450"/>
    </source>
</evidence>
<proteinExistence type="inferred from homology"/>
<dbReference type="Pfam" id="PF02563">
    <property type="entry name" value="Poly_export"/>
    <property type="match status" value="1"/>
</dbReference>
<reference evidence="18 19" key="1">
    <citation type="submission" date="2023-10" db="EMBL/GenBank/DDBJ databases">
        <title>Rubellicoccus peritrichatus gen. nov., sp. nov., isolated from an algae of coral reef tank.</title>
        <authorList>
            <person name="Luo J."/>
        </authorList>
    </citation>
    <scope>NUCLEOTIDE SEQUENCE [LARGE SCALE GENOMIC DNA]</scope>
    <source>
        <strain evidence="18 19">CR14</strain>
    </source>
</reference>
<evidence type="ECO:0000256" key="9">
    <source>
        <dbReference type="ARBA" id="ARBA00023065"/>
    </source>
</evidence>
<dbReference type="GO" id="GO:0009279">
    <property type="term" value="C:cell outer membrane"/>
    <property type="evidence" value="ECO:0007669"/>
    <property type="project" value="UniProtKB-SubCell"/>
</dbReference>
<keyword evidence="10" id="KW-0626">Porin</keyword>
<keyword evidence="3" id="KW-0813">Transport</keyword>
<protein>
    <submittedName>
        <fullName evidence="18">SLBB domain-containing protein</fullName>
    </submittedName>
</protein>
<feature type="domain" description="SLBB" evidence="17">
    <location>
        <begin position="222"/>
        <end position="303"/>
    </location>
</feature>
<keyword evidence="19" id="KW-1185">Reference proteome</keyword>
<accession>A0AAQ3LFZ8</accession>
<evidence type="ECO:0000313" key="18">
    <source>
        <dbReference type="EMBL" id="WOO41419.1"/>
    </source>
</evidence>
<evidence type="ECO:0000259" key="15">
    <source>
        <dbReference type="Pfam" id="PF02563"/>
    </source>
</evidence>
<organism evidence="18 19">
    <name type="scientific">Rubellicoccus peritrichatus</name>
    <dbReference type="NCBI Taxonomy" id="3080537"/>
    <lineage>
        <taxon>Bacteria</taxon>
        <taxon>Pseudomonadati</taxon>
        <taxon>Verrucomicrobiota</taxon>
        <taxon>Opitutia</taxon>
        <taxon>Puniceicoccales</taxon>
        <taxon>Cerasicoccaceae</taxon>
        <taxon>Rubellicoccus</taxon>
    </lineage>
</organism>
<evidence type="ECO:0000256" key="5">
    <source>
        <dbReference type="ARBA" id="ARBA00022597"/>
    </source>
</evidence>
<keyword evidence="6" id="KW-0812">Transmembrane</keyword>
<evidence type="ECO:0000259" key="17">
    <source>
        <dbReference type="Pfam" id="PF22461"/>
    </source>
</evidence>
<keyword evidence="7" id="KW-0732">Signal</keyword>
<keyword evidence="5" id="KW-0762">Sugar transport</keyword>
<dbReference type="GO" id="GO:0015288">
    <property type="term" value="F:porin activity"/>
    <property type="evidence" value="ECO:0007669"/>
    <property type="project" value="UniProtKB-KW"/>
</dbReference>
<keyword evidence="12" id="KW-0564">Palmitate</keyword>
<evidence type="ECO:0000256" key="14">
    <source>
        <dbReference type="ARBA" id="ARBA00023288"/>
    </source>
</evidence>
<dbReference type="InterPro" id="IPR003715">
    <property type="entry name" value="Poly_export_N"/>
</dbReference>
<dbReference type="InterPro" id="IPR054765">
    <property type="entry name" value="SLBB_dom"/>
</dbReference>
<comment type="subcellular location">
    <subcellularLocation>
        <location evidence="1">Cell outer membrane</location>
        <topology evidence="1">Multi-pass membrane protein</topology>
    </subcellularLocation>
</comment>
<sequence length="310" mass="33854">MSPVVKFGLLCIFFAGIVEGLVLHGAETQGTSTQQREVNNTTVNSGDIIQIRIDEDPNFVFRGPVNSSGYIDLPYNIGEFKASGLTYSELENALQKKLTESHYRKATVQAIQIQEAAGQVYVYGAVKEPGIILLPPSGYFTIPQILASVKGLTAWSDPKSAYILRYGENGSKERIPIDISVQIMALEDQAPLEVLENGDELYIPGINQGQGSSLLTNDPIEVIVVGQINSPGIVTFAPGEEATFMRTIFKAGGLTKFARSTQVKLIRYAGSDRSVEIINAEEIIEEGYLDKDVPMNSGDMIIVPQKFINF</sequence>
<keyword evidence="13" id="KW-0998">Cell outer membrane</keyword>
<dbReference type="Gene3D" id="3.10.560.10">
    <property type="entry name" value="Outer membrane lipoprotein wza domain like"/>
    <property type="match status" value="2"/>
</dbReference>
<name>A0AAQ3LFZ8_9BACT</name>
<evidence type="ECO:0000256" key="1">
    <source>
        <dbReference type="ARBA" id="ARBA00004571"/>
    </source>
</evidence>
<gene>
    <name evidence="18" type="ORF">RZN69_22595</name>
</gene>
<keyword evidence="4" id="KW-1134">Transmembrane beta strand</keyword>
<keyword evidence="11" id="KW-0472">Membrane</keyword>
<evidence type="ECO:0000256" key="7">
    <source>
        <dbReference type="ARBA" id="ARBA00022729"/>
    </source>
</evidence>
<keyword evidence="14" id="KW-0449">Lipoprotein</keyword>
<dbReference type="PANTHER" id="PTHR33619:SF3">
    <property type="entry name" value="POLYSACCHARIDE EXPORT PROTEIN GFCE-RELATED"/>
    <property type="match status" value="1"/>
</dbReference>
<keyword evidence="9" id="KW-0406">Ion transport</keyword>
<evidence type="ECO:0000256" key="13">
    <source>
        <dbReference type="ARBA" id="ARBA00023237"/>
    </source>
</evidence>
<feature type="domain" description="Soluble ligand binding" evidence="16">
    <location>
        <begin position="120"/>
        <end position="175"/>
    </location>
</feature>